<evidence type="ECO:0000256" key="1">
    <source>
        <dbReference type="SAM" id="Phobius"/>
    </source>
</evidence>
<evidence type="ECO:0000313" key="4">
    <source>
        <dbReference type="Proteomes" id="UP000271626"/>
    </source>
</evidence>
<dbReference type="RefSeq" id="WP_126196453.1">
    <property type="nucleotide sequence ID" value="NZ_CP085954.1"/>
</dbReference>
<keyword evidence="1" id="KW-0472">Membrane</keyword>
<dbReference type="EMBL" id="LR131273">
    <property type="protein sequence ID" value="VDR39350.1"/>
    <property type="molecule type" value="Genomic_DNA"/>
</dbReference>
<protein>
    <submittedName>
        <fullName evidence="3">Uncharacterized protein</fullName>
    </submittedName>
</protein>
<keyword evidence="1" id="KW-0812">Transmembrane</keyword>
<keyword evidence="1" id="KW-1133">Transmembrane helix</keyword>
<evidence type="ECO:0000256" key="2">
    <source>
        <dbReference type="SAM" id="SignalP"/>
    </source>
</evidence>
<organism evidence="3 4">
    <name type="scientific">Tsukamurella paurometabola</name>
    <name type="common">Corynebacterium paurometabolum</name>
    <dbReference type="NCBI Taxonomy" id="2061"/>
    <lineage>
        <taxon>Bacteria</taxon>
        <taxon>Bacillati</taxon>
        <taxon>Actinomycetota</taxon>
        <taxon>Actinomycetes</taxon>
        <taxon>Mycobacteriales</taxon>
        <taxon>Tsukamurellaceae</taxon>
        <taxon>Tsukamurella</taxon>
    </lineage>
</organism>
<proteinExistence type="predicted"/>
<feature type="transmembrane region" description="Helical" evidence="1">
    <location>
        <begin position="30"/>
        <end position="47"/>
    </location>
</feature>
<feature type="chain" id="PRO_5018327389" evidence="2">
    <location>
        <begin position="21"/>
        <end position="406"/>
    </location>
</feature>
<keyword evidence="2" id="KW-0732">Signal</keyword>
<sequence length="406" mass="42080">MSTTLTVALLAVLTTVGLVAAVATDGAASLVLAVATVVVAGVLAVRLRSAPPGAAWAAALATGIVIVSAGIPATIVLTETGGRGSSAFAAQEEQPIDPSAELRRALAKAGDLLPGGADSVLSIDIDEQSTRVDVLDLAKGQRISANYSQSSDEWYDPSSTSTNDRADAAFRSADIVNLDVTAARRRVDDSARGLGVDLSRRSSSDGVVIARRSADKKLVATFDLTSRVKFETDQAGNLPDNLALAKVDGLLPAAERLLRSHGIDPAMPVLDELEYRVFAENASSVGSANPGTIDIRVTGSRNGTLKETVGRFPEIRLYDSSGTSSRAFALTAITAAGIEKARAELERRSAVPPIDAHAISLEVAGDTTSPGWMRGGLPPLLRLGLGPGSDDQAYFRPDGTFVKAAP</sequence>
<feature type="transmembrane region" description="Helical" evidence="1">
    <location>
        <begin position="54"/>
        <end position="77"/>
    </location>
</feature>
<name>A0A3P8MBF6_TSUPA</name>
<dbReference type="AlphaFoldDB" id="A0A3P8MBF6"/>
<feature type="signal peptide" evidence="2">
    <location>
        <begin position="1"/>
        <end position="20"/>
    </location>
</feature>
<accession>A0A3P8MBF6</accession>
<evidence type="ECO:0000313" key="3">
    <source>
        <dbReference type="EMBL" id="VDR39350.1"/>
    </source>
</evidence>
<dbReference type="Proteomes" id="UP000271626">
    <property type="component" value="Chromosome"/>
</dbReference>
<dbReference type="OrthoDB" id="4773223at2"/>
<gene>
    <name evidence="3" type="ORF">NCTC10741_02492</name>
</gene>
<reference evidence="3 4" key="1">
    <citation type="submission" date="2018-12" db="EMBL/GenBank/DDBJ databases">
        <authorList>
            <consortium name="Pathogen Informatics"/>
        </authorList>
    </citation>
    <scope>NUCLEOTIDE SEQUENCE [LARGE SCALE GENOMIC DNA]</scope>
    <source>
        <strain evidence="3 4">NCTC10741</strain>
    </source>
</reference>